<dbReference type="EMBL" id="RRYP01002606">
    <property type="protein sequence ID" value="TNV84603.1"/>
    <property type="molecule type" value="Genomic_DNA"/>
</dbReference>
<evidence type="ECO:0000313" key="2">
    <source>
        <dbReference type="Proteomes" id="UP000785679"/>
    </source>
</evidence>
<name>A0A8J8T7W9_HALGN</name>
<evidence type="ECO:0000313" key="1">
    <source>
        <dbReference type="EMBL" id="TNV84603.1"/>
    </source>
</evidence>
<protein>
    <submittedName>
        <fullName evidence="1">Uncharacterized protein</fullName>
    </submittedName>
</protein>
<accession>A0A8J8T7W9</accession>
<organism evidence="1 2">
    <name type="scientific">Halteria grandinella</name>
    <dbReference type="NCBI Taxonomy" id="5974"/>
    <lineage>
        <taxon>Eukaryota</taxon>
        <taxon>Sar</taxon>
        <taxon>Alveolata</taxon>
        <taxon>Ciliophora</taxon>
        <taxon>Intramacronucleata</taxon>
        <taxon>Spirotrichea</taxon>
        <taxon>Stichotrichia</taxon>
        <taxon>Sporadotrichida</taxon>
        <taxon>Halteriidae</taxon>
        <taxon>Halteria</taxon>
    </lineage>
</organism>
<sequence>MTYWSPRFDLNIIILCVIKLIISSLIHTGHHQKTSLSATRLLSHHHELIADRAMLMSPLSDSELLEGPQSGFICVGDVEEAVSVLPLLIDMGHEGVSLEQVASVDEEVERVLLRELYALPDDVVEVVRGQVVWHEVLTWSCRCQGALRWKTSRRSRGCGLGTSL</sequence>
<comment type="caution">
    <text evidence="1">The sequence shown here is derived from an EMBL/GenBank/DDBJ whole genome shotgun (WGS) entry which is preliminary data.</text>
</comment>
<proteinExistence type="predicted"/>
<keyword evidence="2" id="KW-1185">Reference proteome</keyword>
<dbReference type="Proteomes" id="UP000785679">
    <property type="component" value="Unassembled WGS sequence"/>
</dbReference>
<gene>
    <name evidence="1" type="ORF">FGO68_gene5640</name>
</gene>
<dbReference type="AlphaFoldDB" id="A0A8J8T7W9"/>
<reference evidence="1" key="1">
    <citation type="submission" date="2019-06" db="EMBL/GenBank/DDBJ databases">
        <authorList>
            <person name="Zheng W."/>
        </authorList>
    </citation>
    <scope>NUCLEOTIDE SEQUENCE</scope>
    <source>
        <strain evidence="1">QDHG01</strain>
    </source>
</reference>